<dbReference type="RefSeq" id="WP_208738920.1">
    <property type="nucleotide sequence ID" value="NZ_BMNV01000011.1"/>
</dbReference>
<comment type="caution">
    <text evidence="2">The sequence shown here is derived from an EMBL/GenBank/DDBJ whole genome shotgun (WGS) entry which is preliminary data.</text>
</comment>
<proteinExistence type="predicted"/>
<accession>A0ABT2HKY9</accession>
<reference evidence="2 3" key="1">
    <citation type="submission" date="2022-08" db="EMBL/GenBank/DDBJ databases">
        <title>Taxonomy of Curtobacterium flaccumfaciens.</title>
        <authorList>
            <person name="Osdaghi E."/>
            <person name="Taghavi S.M."/>
            <person name="Hamidizade M."/>
            <person name="Abachi H."/>
            <person name="Fazliarab A."/>
            <person name="Baeyen S."/>
            <person name="Portier P."/>
            <person name="Van Vaerenbergh J."/>
            <person name="Jacques M.-A."/>
        </authorList>
    </citation>
    <scope>NUCLEOTIDE SEQUENCE [LARGE SCALE GENOMIC DNA]</scope>
    <source>
        <strain evidence="2 3">LMG8786T</strain>
    </source>
</reference>
<sequence>MSTVKQAVTFQLEDVYKLSGVPTVTFVEPIEYSRLKIALRTPGRGVVIEGPSKIGKTSAVTKALESVTTSESVLALSARRPDDVELIRELPGMESIGVVIIDDFHRLDQTSRESISDFMKVLADEERTDSKVVVIGINKAGESLIAMAPDLGGRIEVIKLGVNPVDRIETLINKGADALNISLDAAAEIAQNSQGSFNIAQALCHDACLTKEVTETETTHTVVDSSFELIRERVLDRLSATFQRRAEMFAKGKKLRREGRAPYLQILRWLSQSEEWTIELQREMRKNPTLRPSVSQVVEKGHLRNLLEERADMLSDLLHYDEESRVLAVEDPQFYFYIKHLPWNRFAERLGYFEVSFSSTYDYALSFAGSDRDIANALYEQLADRELGVFYDKNEQSRILAANVEEYLAPIYKSEASYIVVILGPDYPKRIWTRFESKQFRDRFGENAVIPIWLADVDYSAFDVSRDVGGITIDRNGDLEPQIESAVQQLAGRLADDRAEAAAQAAADGTESIE</sequence>
<dbReference type="SUPFAM" id="SSF52200">
    <property type="entry name" value="Toll/Interleukin receptor TIR domain"/>
    <property type="match status" value="1"/>
</dbReference>
<feature type="domain" description="TIR" evidence="1">
    <location>
        <begin position="365"/>
        <end position="456"/>
    </location>
</feature>
<dbReference type="Proteomes" id="UP001652264">
    <property type="component" value="Unassembled WGS sequence"/>
</dbReference>
<gene>
    <name evidence="2" type="ORF">NYQ28_15315</name>
</gene>
<evidence type="ECO:0000313" key="2">
    <source>
        <dbReference type="EMBL" id="MCS6523935.1"/>
    </source>
</evidence>
<dbReference type="SUPFAM" id="SSF52540">
    <property type="entry name" value="P-loop containing nucleoside triphosphate hydrolases"/>
    <property type="match status" value="1"/>
</dbReference>
<evidence type="ECO:0000313" key="3">
    <source>
        <dbReference type="Proteomes" id="UP001652264"/>
    </source>
</evidence>
<dbReference type="GeneID" id="95325106"/>
<dbReference type="Gene3D" id="3.40.50.10140">
    <property type="entry name" value="Toll/interleukin-1 receptor homology (TIR) domain"/>
    <property type="match status" value="1"/>
</dbReference>
<dbReference type="InterPro" id="IPR000157">
    <property type="entry name" value="TIR_dom"/>
</dbReference>
<keyword evidence="3" id="KW-1185">Reference proteome</keyword>
<protein>
    <submittedName>
        <fullName evidence="2">TIR domain-containing protein</fullName>
    </submittedName>
</protein>
<name>A0ABT2HKY9_9MICO</name>
<dbReference type="EMBL" id="JANVAD010000009">
    <property type="protein sequence ID" value="MCS6523935.1"/>
    <property type="molecule type" value="Genomic_DNA"/>
</dbReference>
<organism evidence="2 3">
    <name type="scientific">Curtobacterium citreum</name>
    <dbReference type="NCBI Taxonomy" id="2036"/>
    <lineage>
        <taxon>Bacteria</taxon>
        <taxon>Bacillati</taxon>
        <taxon>Actinomycetota</taxon>
        <taxon>Actinomycetes</taxon>
        <taxon>Micrococcales</taxon>
        <taxon>Microbacteriaceae</taxon>
        <taxon>Curtobacterium</taxon>
    </lineage>
</organism>
<dbReference type="InterPro" id="IPR035897">
    <property type="entry name" value="Toll_tir_struct_dom_sf"/>
</dbReference>
<dbReference type="Gene3D" id="3.40.50.300">
    <property type="entry name" value="P-loop containing nucleotide triphosphate hydrolases"/>
    <property type="match status" value="1"/>
</dbReference>
<evidence type="ECO:0000259" key="1">
    <source>
        <dbReference type="Pfam" id="PF13676"/>
    </source>
</evidence>
<dbReference type="Pfam" id="PF13676">
    <property type="entry name" value="TIR_2"/>
    <property type="match status" value="1"/>
</dbReference>
<dbReference type="InterPro" id="IPR027417">
    <property type="entry name" value="P-loop_NTPase"/>
</dbReference>